<gene>
    <name evidence="3" type="ORF">OOZ53_18215</name>
</gene>
<comment type="caution">
    <text evidence="3">The sequence shown here is derived from an EMBL/GenBank/DDBJ whole genome shotgun (WGS) entry which is preliminary data.</text>
</comment>
<accession>A0ABT4VRL2</accession>
<evidence type="ECO:0000313" key="3">
    <source>
        <dbReference type="EMBL" id="MDA4847301.1"/>
    </source>
</evidence>
<feature type="compositionally biased region" description="Basic and acidic residues" evidence="1">
    <location>
        <begin position="64"/>
        <end position="77"/>
    </location>
</feature>
<feature type="region of interest" description="Disordered" evidence="1">
    <location>
        <begin position="64"/>
        <end position="85"/>
    </location>
</feature>
<protein>
    <submittedName>
        <fullName evidence="3">Uncharacterized protein</fullName>
    </submittedName>
</protein>
<name>A0ABT4VRL2_9HYPH</name>
<keyword evidence="2" id="KW-0812">Transmembrane</keyword>
<dbReference type="EMBL" id="JAPJZH010000012">
    <property type="protein sequence ID" value="MDA4847301.1"/>
    <property type="molecule type" value="Genomic_DNA"/>
</dbReference>
<dbReference type="Proteomes" id="UP001148313">
    <property type="component" value="Unassembled WGS sequence"/>
</dbReference>
<keyword evidence="2" id="KW-0472">Membrane</keyword>
<evidence type="ECO:0000313" key="4">
    <source>
        <dbReference type="Proteomes" id="UP001148313"/>
    </source>
</evidence>
<dbReference type="RefSeq" id="WP_271091118.1">
    <property type="nucleotide sequence ID" value="NZ_JAPJZH010000012.1"/>
</dbReference>
<evidence type="ECO:0000256" key="1">
    <source>
        <dbReference type="SAM" id="MobiDB-lite"/>
    </source>
</evidence>
<proteinExistence type="predicted"/>
<keyword evidence="2" id="KW-1133">Transmembrane helix</keyword>
<sequence length="85" mass="9422">MELDADYLDRRKDALRARWRFKLAALAVCACVAMLGDLVVEARSLDDPEPAGKAPVTAIIAHAPADHQTDPAFKRTESTLSFRQR</sequence>
<organism evidence="3 4">
    <name type="scientific">Hoeflea poritis</name>
    <dbReference type="NCBI Taxonomy" id="2993659"/>
    <lineage>
        <taxon>Bacteria</taxon>
        <taxon>Pseudomonadati</taxon>
        <taxon>Pseudomonadota</taxon>
        <taxon>Alphaproteobacteria</taxon>
        <taxon>Hyphomicrobiales</taxon>
        <taxon>Rhizobiaceae</taxon>
        <taxon>Hoeflea</taxon>
    </lineage>
</organism>
<evidence type="ECO:0000256" key="2">
    <source>
        <dbReference type="SAM" id="Phobius"/>
    </source>
</evidence>
<reference evidence="3" key="1">
    <citation type="submission" date="2022-11" db="EMBL/GenBank/DDBJ databases">
        <title>Hoeflea poritis sp. nov., isolated from scleractinian coral Porites lutea.</title>
        <authorList>
            <person name="Zhang G."/>
            <person name="Wei Q."/>
            <person name="Cai L."/>
        </authorList>
    </citation>
    <scope>NUCLEOTIDE SEQUENCE</scope>
    <source>
        <strain evidence="3">E7-10</strain>
    </source>
</reference>
<keyword evidence="4" id="KW-1185">Reference proteome</keyword>
<feature type="transmembrane region" description="Helical" evidence="2">
    <location>
        <begin position="21"/>
        <end position="40"/>
    </location>
</feature>